<dbReference type="GO" id="GO:0016102">
    <property type="term" value="P:diterpenoid biosynthetic process"/>
    <property type="evidence" value="ECO:0007669"/>
    <property type="project" value="TreeGrafter"/>
</dbReference>
<proteinExistence type="inferred from homology"/>
<evidence type="ECO:0000313" key="3">
    <source>
        <dbReference type="Proteomes" id="UP001220324"/>
    </source>
</evidence>
<accession>A0AAD6CKJ0</accession>
<dbReference type="PANTHER" id="PTHR31739:SF25">
    <property type="entry name" value="(E,E)-GERANYLLINALOOL SYNTHASE"/>
    <property type="match status" value="1"/>
</dbReference>
<dbReference type="GO" id="GO:0000287">
    <property type="term" value="F:magnesium ion binding"/>
    <property type="evidence" value="ECO:0007669"/>
    <property type="project" value="TreeGrafter"/>
</dbReference>
<dbReference type="GO" id="GO:0010333">
    <property type="term" value="F:terpene synthase activity"/>
    <property type="evidence" value="ECO:0007669"/>
    <property type="project" value="InterPro"/>
</dbReference>
<dbReference type="Gene3D" id="1.50.10.160">
    <property type="match status" value="1"/>
</dbReference>
<sequence>MALRLVQDLLQNCDPSYGIGTVTSSVWDTAWVSMLRSKDGESWAFPECFEYLLKSQASNGGWGNPYRDIEQICCSLVAILAMKAQLNTLCEYSEEQWVEIDLRCSRAIQFVKDNLTSWSIDKIDDTLPVGLELYLPVLLQLLENYGVSFNVPGIERVNKMREMKLCKIPAETLYGESKLAAAYSLEGFIGHVDFDRINHQKGLGSLCASPASTAVYLMYRSSWDDDAEAYLRHVINLSINKEGRGIPDFYPSTTFETSWVVSTLLESGFCPNDFSLDCREKIITMLQSELEEQDGVTGWSKGLLPDPDDTAKTLSTLYLLGAPHPPDALLRTYEGKDHFFTYPQERNPSVSVNANVLMCLLHLSPGADYSIAIEKCVRFLCGRWWDGHLQDKWNLSTFYTMMLITRSFSHYLVKLDEGHVKPLPNDLLHHRLPTVLLQAMIRVLLMQCPDGSWGPHQSKEETAYAVLLLQDVFSLPFTKQFRVMCEDAIKRARDFLRLRPELPYSNHLWNAKITCYIPTISRAYILSALNGMAYHEFSDTIESLFVLQHEVIAKQVALYTKLPSFASVPRWMLEASAIEAQFFSQKMPDINILDQKLALDSAYHFNLALSLLAVSNRDKLFLHLGPGFLENIAEFFVILTHIDCHAENEIQKKGHAAFVEYEKIVHGAFSEIAVEYPHLDAGTQNGIPPPSSSVSQAPLDGAGLIEAISYCTSWMLENPVVKRASLYDRTTLLVEARHVWLSNMFQMHYSNTFHVTCGVSSDKFAAVGYRFHRWAHGIGADSIFAPVLLAFIICLVSTGEEDVFPTAIGKYLVQDWARRTAVESRLRNDFPTWEKDRQNSNINSLDFLEFYDERATSRRVDAAKEQLGQVIKYEHDMADRCWQKLRDVAEPRSAKVMAGLCFYRAVTNAHLELYALRDPYQSYNADPSKS</sequence>
<dbReference type="Proteomes" id="UP001220324">
    <property type="component" value="Unassembled WGS sequence"/>
</dbReference>
<dbReference type="PANTHER" id="PTHR31739">
    <property type="entry name" value="ENT-COPALYL DIPHOSPHATE SYNTHASE, CHLOROPLASTIC"/>
    <property type="match status" value="1"/>
</dbReference>
<keyword evidence="3" id="KW-1185">Reference proteome</keyword>
<dbReference type="EMBL" id="JAQIZZ010000008">
    <property type="protein sequence ID" value="KAJ5525253.1"/>
    <property type="molecule type" value="Genomic_DNA"/>
</dbReference>
<comment type="caution">
    <text evidence="2">The sequence shown here is derived from an EMBL/GenBank/DDBJ whole genome shotgun (WGS) entry which is preliminary data.</text>
</comment>
<evidence type="ECO:0000256" key="1">
    <source>
        <dbReference type="ARBA" id="ARBA00006333"/>
    </source>
</evidence>
<gene>
    <name evidence="2" type="ORF">N7494_011903</name>
</gene>
<dbReference type="InterPro" id="IPR008930">
    <property type="entry name" value="Terpenoid_cyclase/PrenylTrfase"/>
</dbReference>
<dbReference type="SUPFAM" id="SSF48239">
    <property type="entry name" value="Terpenoid cyclases/Protein prenyltransferases"/>
    <property type="match status" value="2"/>
</dbReference>
<dbReference type="InterPro" id="IPR050148">
    <property type="entry name" value="Terpene_synthase-like"/>
</dbReference>
<evidence type="ECO:0000313" key="2">
    <source>
        <dbReference type="EMBL" id="KAJ5525253.1"/>
    </source>
</evidence>
<reference evidence="2 3" key="1">
    <citation type="journal article" date="2023" name="IMA Fungus">
        <title>Comparative genomic study of the Penicillium genus elucidates a diverse pangenome and 15 lateral gene transfer events.</title>
        <authorList>
            <person name="Petersen C."/>
            <person name="Sorensen T."/>
            <person name="Nielsen M.R."/>
            <person name="Sondergaard T.E."/>
            <person name="Sorensen J.L."/>
            <person name="Fitzpatrick D.A."/>
            <person name="Frisvad J.C."/>
            <person name="Nielsen K.L."/>
        </authorList>
    </citation>
    <scope>NUCLEOTIDE SEQUENCE [LARGE SCALE GENOMIC DNA]</scope>
    <source>
        <strain evidence="2 3">IBT 35679</strain>
    </source>
</reference>
<dbReference type="AlphaFoldDB" id="A0AAD6CKJ0"/>
<comment type="similarity">
    <text evidence="1">Belongs to the terpene synthase family.</text>
</comment>
<dbReference type="Gene3D" id="1.50.10.20">
    <property type="match status" value="1"/>
</dbReference>
<name>A0AAD6CKJ0_9EURO</name>
<organism evidence="2 3">
    <name type="scientific">Penicillium frequentans</name>
    <dbReference type="NCBI Taxonomy" id="3151616"/>
    <lineage>
        <taxon>Eukaryota</taxon>
        <taxon>Fungi</taxon>
        <taxon>Dikarya</taxon>
        <taxon>Ascomycota</taxon>
        <taxon>Pezizomycotina</taxon>
        <taxon>Eurotiomycetes</taxon>
        <taxon>Eurotiomycetidae</taxon>
        <taxon>Eurotiales</taxon>
        <taxon>Aspergillaceae</taxon>
        <taxon>Penicillium</taxon>
    </lineage>
</organism>
<protein>
    <submittedName>
        <fullName evidence="2">Uncharacterized protein</fullName>
    </submittedName>
</protein>